<keyword evidence="5" id="KW-1185">Reference proteome</keyword>
<dbReference type="SUPFAM" id="SSF102405">
    <property type="entry name" value="MCP/YpsA-like"/>
    <property type="match status" value="1"/>
</dbReference>
<evidence type="ECO:0000313" key="5">
    <source>
        <dbReference type="Proteomes" id="UP000198398"/>
    </source>
</evidence>
<feature type="domain" description="Smf/DprA SLOG" evidence="3">
    <location>
        <begin position="139"/>
        <end position="312"/>
    </location>
</feature>
<reference evidence="4 5" key="1">
    <citation type="submission" date="2017-07" db="EMBL/GenBank/DDBJ databases">
        <title>Brachybacterium sp. VR2415.</title>
        <authorList>
            <person name="Tak E.J."/>
            <person name="Bae J.-W."/>
        </authorList>
    </citation>
    <scope>NUCLEOTIDE SEQUENCE [LARGE SCALE GENOMIC DNA]</scope>
    <source>
        <strain evidence="4 5">VR2415</strain>
        <plasmid evidence="4 5">unnamed2</plasmid>
    </source>
</reference>
<dbReference type="GO" id="GO:0009294">
    <property type="term" value="P:DNA-mediated transformation"/>
    <property type="evidence" value="ECO:0007669"/>
    <property type="project" value="InterPro"/>
</dbReference>
<keyword evidence="4" id="KW-0614">Plasmid</keyword>
<dbReference type="Proteomes" id="UP000198398">
    <property type="component" value="Plasmid unnamed2"/>
</dbReference>
<name>A0A220UGQ0_9MICO</name>
<dbReference type="InterPro" id="IPR003488">
    <property type="entry name" value="DprA"/>
</dbReference>
<comment type="similarity">
    <text evidence="1">Belongs to the DprA/Smf family.</text>
</comment>
<proteinExistence type="inferred from homology"/>
<dbReference type="PANTHER" id="PTHR43022:SF1">
    <property type="entry name" value="PROTEIN SMF"/>
    <property type="match status" value="1"/>
</dbReference>
<sequence>MTPALLRTTPLRGVQAPDNFPTRCAYLAGNFSPTWPSGCTPSLRGPFKSTRARGKNDRATHHTAGDTHGREHHLLPQLPPRHPRSQRVLRRRSRPHRSPGRLPRARRSPRLPPQPLTRTTKEHTMTDQTLTIHGRQVTARGNLDLIIAPGRVLITGSRASTSYGETVAHSAAEMLSQRGAILIASTAYGIDAAAVRAARPDRTVLVQAAGLNRSYPRGNAHLAQHVQDQGGLLLSVATDPDAAPTRWDLLDAAALRGAIAHHALFVEGAHRSTAYGASLTCPSVWAVPGPLTSAASAFPLRLLREGARLWTEDPADADLIATANNTTHPYRGEHSNLLNHRLHRAA</sequence>
<dbReference type="PANTHER" id="PTHR43022">
    <property type="entry name" value="PROTEIN SMF"/>
    <property type="match status" value="1"/>
</dbReference>
<feature type="region of interest" description="Disordered" evidence="2">
    <location>
        <begin position="36"/>
        <end position="121"/>
    </location>
</feature>
<accession>A0A220UGQ0</accession>
<dbReference type="KEGG" id="brv:CFK39_15935"/>
<protein>
    <recommendedName>
        <fullName evidence="3">Smf/DprA SLOG domain-containing protein</fullName>
    </recommendedName>
</protein>
<evidence type="ECO:0000259" key="3">
    <source>
        <dbReference type="Pfam" id="PF02481"/>
    </source>
</evidence>
<dbReference type="Pfam" id="PF02481">
    <property type="entry name" value="DNA_processg_A"/>
    <property type="match status" value="1"/>
</dbReference>
<dbReference type="Gene3D" id="3.40.50.450">
    <property type="match status" value="1"/>
</dbReference>
<evidence type="ECO:0000256" key="1">
    <source>
        <dbReference type="ARBA" id="ARBA00006525"/>
    </source>
</evidence>
<evidence type="ECO:0000256" key="2">
    <source>
        <dbReference type="SAM" id="MobiDB-lite"/>
    </source>
</evidence>
<dbReference type="AlphaFoldDB" id="A0A220UGQ0"/>
<dbReference type="EMBL" id="CP022318">
    <property type="protein sequence ID" value="ASK67337.1"/>
    <property type="molecule type" value="Genomic_DNA"/>
</dbReference>
<feature type="compositionally biased region" description="Basic and acidic residues" evidence="2">
    <location>
        <begin position="54"/>
        <end position="74"/>
    </location>
</feature>
<gene>
    <name evidence="4" type="ORF">CFK39_15935</name>
</gene>
<geneLocation type="plasmid" evidence="4 5">
    <name>unnamed2</name>
</geneLocation>
<feature type="compositionally biased region" description="Basic residues" evidence="2">
    <location>
        <begin position="81"/>
        <end position="109"/>
    </location>
</feature>
<organism evidence="4 5">
    <name type="scientific">Brachybacterium avium</name>
    <dbReference type="NCBI Taxonomy" id="2017485"/>
    <lineage>
        <taxon>Bacteria</taxon>
        <taxon>Bacillati</taxon>
        <taxon>Actinomycetota</taxon>
        <taxon>Actinomycetes</taxon>
        <taxon>Micrococcales</taxon>
        <taxon>Dermabacteraceae</taxon>
        <taxon>Brachybacterium</taxon>
    </lineage>
</organism>
<dbReference type="InterPro" id="IPR057666">
    <property type="entry name" value="DrpA_SLOG"/>
</dbReference>
<evidence type="ECO:0000313" key="4">
    <source>
        <dbReference type="EMBL" id="ASK67337.1"/>
    </source>
</evidence>